<dbReference type="AlphaFoldDB" id="A0A4Z1ILK0"/>
<comment type="similarity">
    <text evidence="2 7">Belongs to the cytochrome P450 family.</text>
</comment>
<protein>
    <recommendedName>
        <fullName evidence="10">Cytochrome P450</fullName>
    </recommendedName>
</protein>
<dbReference type="Gene3D" id="1.10.630.10">
    <property type="entry name" value="Cytochrome P450"/>
    <property type="match status" value="1"/>
</dbReference>
<dbReference type="PRINTS" id="PR00385">
    <property type="entry name" value="P450"/>
</dbReference>
<dbReference type="InterPro" id="IPR036396">
    <property type="entry name" value="Cyt_P450_sf"/>
</dbReference>
<gene>
    <name evidence="8" type="ORF">BELL_1337g00010</name>
</gene>
<reference evidence="8 9" key="1">
    <citation type="submission" date="2017-12" db="EMBL/GenBank/DDBJ databases">
        <title>Comparative genomics of Botrytis spp.</title>
        <authorList>
            <person name="Valero-Jimenez C.A."/>
            <person name="Tapia P."/>
            <person name="Veloso J."/>
            <person name="Silva-Moreno E."/>
            <person name="Staats M."/>
            <person name="Valdes J.H."/>
            <person name="Van Kan J.A.L."/>
        </authorList>
    </citation>
    <scope>NUCLEOTIDE SEQUENCE [LARGE SCALE GENOMIC DNA]</scope>
    <source>
        <strain evidence="8 9">Be9601</strain>
    </source>
</reference>
<dbReference type="PANTHER" id="PTHR24305:SF166">
    <property type="entry name" value="CYTOCHROME P450 12A4, MITOCHONDRIAL-RELATED"/>
    <property type="match status" value="1"/>
</dbReference>
<evidence type="ECO:0000256" key="3">
    <source>
        <dbReference type="ARBA" id="ARBA00022723"/>
    </source>
</evidence>
<proteinExistence type="inferred from homology"/>
<sequence length="592" mass="67291">MLILYMNSVFDAFATLLLLFSARFVYNLIKNFITARAIGIPVLFTPVDQTSVLWIMLSSPYRLRLKSLLPTRIWNRVCLTIGGWEFHEKKKPFDQFVENKTFILLGLTQFELWTADPQAVQDIILRIHDFLVPDSVGYALGKFGPNVLTTNGEQWAKHRKVVASVVTERISKTVFEESLSHANKVLGEVLLTFSEKAGSTDTPLLFDMLTRITLEVLISAGLGDKVPWKLEDKQTPDHGYTMSYTESLGLVTDNVLGVGLLPTKILNGWPKFLPGYRLMTTVGRALLEVQRRNQSLLYQERERIEKWGVSESTKANLMSNMVHTSDSPGNSLSEDEMIGNLFIFTAAGFKTTAATLVYAMALLARFPLWQEWLLEEVDELTSVDGTEALEYTVIYPKCIRIMAFMYEIMRLYGPSTRLFKDVKSSQILQTSSGKIQVPANTRVFIDTVMIHRLPCWRDLNHQSDPETFTLDPNTLDEEAFRPSRWINKPGSASIHLRPAKGTFLAWSGGQRICPGQKMAQVEFTAIILTLLKRHRIEATPLKGEGRREIEERLDARLQDSDTTSGVLLLNGVFSPKESERLYLRVSQRRYHR</sequence>
<evidence type="ECO:0000256" key="7">
    <source>
        <dbReference type="RuleBase" id="RU000461"/>
    </source>
</evidence>
<evidence type="ECO:0000256" key="6">
    <source>
        <dbReference type="PIRSR" id="PIRSR602401-1"/>
    </source>
</evidence>
<dbReference type="STRING" id="278938.A0A4Z1ILK0"/>
<dbReference type="PROSITE" id="PS00086">
    <property type="entry name" value="CYTOCHROME_P450"/>
    <property type="match status" value="1"/>
</dbReference>
<keyword evidence="9" id="KW-1185">Reference proteome</keyword>
<keyword evidence="7" id="KW-0503">Monooxygenase</keyword>
<feature type="binding site" description="axial binding residue" evidence="6">
    <location>
        <position position="513"/>
    </location>
    <ligand>
        <name>heme</name>
        <dbReference type="ChEBI" id="CHEBI:30413"/>
    </ligand>
    <ligandPart>
        <name>Fe</name>
        <dbReference type="ChEBI" id="CHEBI:18248"/>
    </ligandPart>
</feature>
<dbReference type="Pfam" id="PF00067">
    <property type="entry name" value="p450"/>
    <property type="match status" value="1"/>
</dbReference>
<evidence type="ECO:0000313" key="9">
    <source>
        <dbReference type="Proteomes" id="UP000297229"/>
    </source>
</evidence>
<dbReference type="GO" id="GO:0020037">
    <property type="term" value="F:heme binding"/>
    <property type="evidence" value="ECO:0007669"/>
    <property type="project" value="InterPro"/>
</dbReference>
<keyword evidence="7" id="KW-0560">Oxidoreductase</keyword>
<evidence type="ECO:0000313" key="8">
    <source>
        <dbReference type="EMBL" id="TGO57593.1"/>
    </source>
</evidence>
<dbReference type="GO" id="GO:0004497">
    <property type="term" value="F:monooxygenase activity"/>
    <property type="evidence" value="ECO:0007669"/>
    <property type="project" value="UniProtKB-KW"/>
</dbReference>
<dbReference type="InterPro" id="IPR002401">
    <property type="entry name" value="Cyt_P450_E_grp-I"/>
</dbReference>
<evidence type="ECO:0008006" key="10">
    <source>
        <dbReference type="Google" id="ProtNLM"/>
    </source>
</evidence>
<evidence type="ECO:0000256" key="5">
    <source>
        <dbReference type="ARBA" id="ARBA00023026"/>
    </source>
</evidence>
<comment type="cofactor">
    <cofactor evidence="1 6">
        <name>heme</name>
        <dbReference type="ChEBI" id="CHEBI:30413"/>
    </cofactor>
</comment>
<comment type="caution">
    <text evidence="8">The sequence shown here is derived from an EMBL/GenBank/DDBJ whole genome shotgun (WGS) entry which is preliminary data.</text>
</comment>
<keyword evidence="5" id="KW-0843">Virulence</keyword>
<evidence type="ECO:0000256" key="1">
    <source>
        <dbReference type="ARBA" id="ARBA00001971"/>
    </source>
</evidence>
<accession>A0A4Z1ILK0</accession>
<dbReference type="PANTHER" id="PTHR24305">
    <property type="entry name" value="CYTOCHROME P450"/>
    <property type="match status" value="1"/>
</dbReference>
<dbReference type="InterPro" id="IPR017972">
    <property type="entry name" value="Cyt_P450_CS"/>
</dbReference>
<dbReference type="GO" id="GO:0016705">
    <property type="term" value="F:oxidoreductase activity, acting on paired donors, with incorporation or reduction of molecular oxygen"/>
    <property type="evidence" value="ECO:0007669"/>
    <property type="project" value="InterPro"/>
</dbReference>
<keyword evidence="3 6" id="KW-0479">Metal-binding</keyword>
<keyword evidence="4 6" id="KW-0408">Iron</keyword>
<dbReference type="Proteomes" id="UP000297229">
    <property type="component" value="Unassembled WGS sequence"/>
</dbReference>
<dbReference type="GO" id="GO:0005506">
    <property type="term" value="F:iron ion binding"/>
    <property type="evidence" value="ECO:0007669"/>
    <property type="project" value="InterPro"/>
</dbReference>
<evidence type="ECO:0000256" key="2">
    <source>
        <dbReference type="ARBA" id="ARBA00010617"/>
    </source>
</evidence>
<name>A0A4Z1ILK0_9HELO</name>
<organism evidence="8 9">
    <name type="scientific">Botrytis elliptica</name>
    <dbReference type="NCBI Taxonomy" id="278938"/>
    <lineage>
        <taxon>Eukaryota</taxon>
        <taxon>Fungi</taxon>
        <taxon>Dikarya</taxon>
        <taxon>Ascomycota</taxon>
        <taxon>Pezizomycotina</taxon>
        <taxon>Leotiomycetes</taxon>
        <taxon>Helotiales</taxon>
        <taxon>Sclerotiniaceae</taxon>
        <taxon>Botrytis</taxon>
    </lineage>
</organism>
<dbReference type="SUPFAM" id="SSF48264">
    <property type="entry name" value="Cytochrome P450"/>
    <property type="match status" value="1"/>
</dbReference>
<dbReference type="PRINTS" id="PR00463">
    <property type="entry name" value="EP450I"/>
</dbReference>
<keyword evidence="6 7" id="KW-0349">Heme</keyword>
<dbReference type="InterPro" id="IPR050121">
    <property type="entry name" value="Cytochrome_P450_monoxygenase"/>
</dbReference>
<dbReference type="InterPro" id="IPR001128">
    <property type="entry name" value="Cyt_P450"/>
</dbReference>
<evidence type="ECO:0000256" key="4">
    <source>
        <dbReference type="ARBA" id="ARBA00023004"/>
    </source>
</evidence>
<dbReference type="EMBL" id="PQXM01001335">
    <property type="protein sequence ID" value="TGO57593.1"/>
    <property type="molecule type" value="Genomic_DNA"/>
</dbReference>